<dbReference type="OrthoDB" id="958143at2"/>
<proteinExistence type="predicted"/>
<organism evidence="3 4">
    <name type="scientific">Siphonobacter aquaeclarae</name>
    <dbReference type="NCBI Taxonomy" id="563176"/>
    <lineage>
        <taxon>Bacteria</taxon>
        <taxon>Pseudomonadati</taxon>
        <taxon>Bacteroidota</taxon>
        <taxon>Cytophagia</taxon>
        <taxon>Cytophagales</taxon>
        <taxon>Cytophagaceae</taxon>
        <taxon>Siphonobacter</taxon>
    </lineage>
</organism>
<keyword evidence="1" id="KW-0175">Coiled coil</keyword>
<dbReference type="Proteomes" id="UP000198901">
    <property type="component" value="Unassembled WGS sequence"/>
</dbReference>
<evidence type="ECO:0000256" key="1">
    <source>
        <dbReference type="SAM" id="Coils"/>
    </source>
</evidence>
<evidence type="ECO:0000313" key="3">
    <source>
        <dbReference type="EMBL" id="SDM40013.1"/>
    </source>
</evidence>
<dbReference type="STRING" id="563176.SAMN04488090_3331"/>
<evidence type="ECO:0000313" key="4">
    <source>
        <dbReference type="Proteomes" id="UP000198901"/>
    </source>
</evidence>
<dbReference type="RefSeq" id="WP_093204692.1">
    <property type="nucleotide sequence ID" value="NZ_FNGS01000006.1"/>
</dbReference>
<dbReference type="EMBL" id="FNGS01000006">
    <property type="protein sequence ID" value="SDM40013.1"/>
    <property type="molecule type" value="Genomic_DNA"/>
</dbReference>
<feature type="chain" id="PRO_5011701706" description="DUF4468 domain-containing protein" evidence="2">
    <location>
        <begin position="19"/>
        <end position="225"/>
    </location>
</feature>
<gene>
    <name evidence="3" type="ORF">SAMN04488090_3331</name>
</gene>
<feature type="coiled-coil region" evidence="1">
    <location>
        <begin position="149"/>
        <end position="193"/>
    </location>
</feature>
<feature type="signal peptide" evidence="2">
    <location>
        <begin position="1"/>
        <end position="18"/>
    </location>
</feature>
<name>A0A1G9SX91_9BACT</name>
<protein>
    <recommendedName>
        <fullName evidence="5">DUF4468 domain-containing protein</fullName>
    </recommendedName>
</protein>
<evidence type="ECO:0000256" key="2">
    <source>
        <dbReference type="SAM" id="SignalP"/>
    </source>
</evidence>
<sequence length="225" mass="25644">MKRITTLLLSLAALSATAQVSIKPVEQEIAKVKRVGYTTSTTVDSKIVEAAWKKKLAEYGRVVSERSGVYKVEYARLPFYDKNVLLVSQLSTKRNNTDLFVSVDMGNYEFASSTNVYGRELEKILRDFHEEIDYQSQVADSDKTLKDASDKHKDLVRKSERNVRNLSDNRNEKVRLLKKLQENEKELGTLQADSVQLKTDLETAIKTVDDQKKTNEAVKARKPKQ</sequence>
<accession>A0A1G9SX91</accession>
<evidence type="ECO:0008006" key="5">
    <source>
        <dbReference type="Google" id="ProtNLM"/>
    </source>
</evidence>
<reference evidence="3 4" key="1">
    <citation type="submission" date="2016-10" db="EMBL/GenBank/DDBJ databases">
        <authorList>
            <person name="de Groot N.N."/>
        </authorList>
    </citation>
    <scope>NUCLEOTIDE SEQUENCE [LARGE SCALE GENOMIC DNA]</scope>
    <source>
        <strain evidence="3 4">DSM 21668</strain>
    </source>
</reference>
<keyword evidence="2" id="KW-0732">Signal</keyword>
<keyword evidence="4" id="KW-1185">Reference proteome</keyword>
<dbReference type="AlphaFoldDB" id="A0A1G9SX91"/>